<dbReference type="InterPro" id="IPR027417">
    <property type="entry name" value="P-loop_NTPase"/>
</dbReference>
<comment type="caution">
    <text evidence="3">The sequence shown here is derived from an EMBL/GenBank/DDBJ whole genome shotgun (WGS) entry which is preliminary data.</text>
</comment>
<dbReference type="GO" id="GO:0016887">
    <property type="term" value="F:ATP hydrolysis activity"/>
    <property type="evidence" value="ECO:0007669"/>
    <property type="project" value="InterPro"/>
</dbReference>
<evidence type="ECO:0000313" key="4">
    <source>
        <dbReference type="Proteomes" id="UP000295507"/>
    </source>
</evidence>
<keyword evidence="1" id="KW-0175">Coiled coil</keyword>
<organism evidence="3 4">
    <name type="scientific">Rhizobium azibense</name>
    <dbReference type="NCBI Taxonomy" id="1136135"/>
    <lineage>
        <taxon>Bacteria</taxon>
        <taxon>Pseudomonadati</taxon>
        <taxon>Pseudomonadota</taxon>
        <taxon>Alphaproteobacteria</taxon>
        <taxon>Hyphomicrobiales</taxon>
        <taxon>Rhizobiaceae</taxon>
        <taxon>Rhizobium/Agrobacterium group</taxon>
        <taxon>Rhizobium</taxon>
    </lineage>
</organism>
<dbReference type="Pfam" id="PF13476">
    <property type="entry name" value="AAA_23"/>
    <property type="match status" value="1"/>
</dbReference>
<evidence type="ECO:0000313" key="3">
    <source>
        <dbReference type="EMBL" id="TCU34056.1"/>
    </source>
</evidence>
<dbReference type="InterPro" id="IPR038729">
    <property type="entry name" value="Rad50/SbcC_AAA"/>
</dbReference>
<reference evidence="3 4" key="1">
    <citation type="submission" date="2019-03" db="EMBL/GenBank/DDBJ databases">
        <title>Genomic Encyclopedia of Type Strains, Phase IV (KMG-V): Genome sequencing to study the core and pangenomes of soil and plant-associated prokaryotes.</title>
        <authorList>
            <person name="Whitman W."/>
        </authorList>
    </citation>
    <scope>NUCLEOTIDE SEQUENCE [LARGE SCALE GENOMIC DNA]</scope>
    <source>
        <strain evidence="3 4">IE4868</strain>
    </source>
</reference>
<evidence type="ECO:0000259" key="2">
    <source>
        <dbReference type="Pfam" id="PF13476"/>
    </source>
</evidence>
<dbReference type="AlphaFoldDB" id="A0A4R3RR49"/>
<dbReference type="RefSeq" id="WP_132552832.1">
    <property type="nucleotide sequence ID" value="NZ_SMBK01000013.1"/>
</dbReference>
<gene>
    <name evidence="3" type="ORF">EV129_11339</name>
</gene>
<dbReference type="EMBL" id="SMBK01000013">
    <property type="protein sequence ID" value="TCU34056.1"/>
    <property type="molecule type" value="Genomic_DNA"/>
</dbReference>
<name>A0A4R3RR49_9HYPH</name>
<dbReference type="Gene3D" id="3.40.50.300">
    <property type="entry name" value="P-loop containing nucleotide triphosphate hydrolases"/>
    <property type="match status" value="1"/>
</dbReference>
<sequence>MSEKSYKIVQLQAENIKRLKAVNITPDGNIVEITGENGNGKSSLLDSIYWAFAGQKEIQSQPIRNGADKAKTEINLGGLTIRRTFNRQEDGTFTTAIVVETEEGARFQKPQDILNKMVGDLSFDPLEFTRKKPADQFDILKNFVPGFDFDAEARDRKKAFEARTDVNRRIRELKSQVAGISIPDGTPDDEIDVSALTDELQEVGQFNADIEARKGNRQRVSDEADRLDIEAKQLDDRAADLRRQADEVEAQAVEKRDLATKNRARIVEAGALPDPKDPSAVRTKIDEANVINGNVRQKKRMDALIAQAETLEAEAAYFSKAIDASDVRKSDAIAKAEMPVSGIGFGDGYVTLNGVPFEQASSAEQLRAAVGLTMAANPRLRVILIRDGSLLGTEAMRILAEMAVEHDFQVWLETVESDRPGAIIIEDGMVKDAEVLEAAE</sequence>
<dbReference type="Proteomes" id="UP000295507">
    <property type="component" value="Unassembled WGS sequence"/>
</dbReference>
<feature type="domain" description="Rad50/SbcC-type AAA" evidence="2">
    <location>
        <begin position="11"/>
        <end position="245"/>
    </location>
</feature>
<protein>
    <submittedName>
        <fullName evidence="3">AAA domain-containing protein</fullName>
    </submittedName>
</protein>
<proteinExistence type="predicted"/>
<evidence type="ECO:0000256" key="1">
    <source>
        <dbReference type="SAM" id="Coils"/>
    </source>
</evidence>
<dbReference type="GO" id="GO:0006302">
    <property type="term" value="P:double-strand break repair"/>
    <property type="evidence" value="ECO:0007669"/>
    <property type="project" value="InterPro"/>
</dbReference>
<dbReference type="SUPFAM" id="SSF52540">
    <property type="entry name" value="P-loop containing nucleoside triphosphate hydrolases"/>
    <property type="match status" value="1"/>
</dbReference>
<feature type="coiled-coil region" evidence="1">
    <location>
        <begin position="217"/>
        <end position="258"/>
    </location>
</feature>
<accession>A0A4R3RR49</accession>